<reference evidence="13" key="1">
    <citation type="journal article" date="2013" name="Genetics">
        <title>The draft genome and transcriptome of Panagrellus redivivus are shaped by the harsh demands of a free-living lifestyle.</title>
        <authorList>
            <person name="Srinivasan J."/>
            <person name="Dillman A.R."/>
            <person name="Macchietto M.G."/>
            <person name="Heikkinen L."/>
            <person name="Lakso M."/>
            <person name="Fracchia K.M."/>
            <person name="Antoshechkin I."/>
            <person name="Mortazavi A."/>
            <person name="Wong G."/>
            <person name="Sternberg P.W."/>
        </authorList>
    </citation>
    <scope>NUCLEOTIDE SEQUENCE [LARGE SCALE GENOMIC DNA]</scope>
    <source>
        <strain evidence="13">MT8872</strain>
    </source>
</reference>
<dbReference type="AlphaFoldDB" id="A0A7E4W860"/>
<dbReference type="SUPFAM" id="SSF50891">
    <property type="entry name" value="Cyclophilin-like"/>
    <property type="match status" value="1"/>
</dbReference>
<dbReference type="FunFam" id="2.40.100.10:FF:000015">
    <property type="entry name" value="Peptidyl-prolyl cis-trans isomerase"/>
    <property type="match status" value="1"/>
</dbReference>
<evidence type="ECO:0000256" key="10">
    <source>
        <dbReference type="SAM" id="MobiDB-lite"/>
    </source>
</evidence>
<feature type="compositionally biased region" description="Basic and acidic residues" evidence="10">
    <location>
        <begin position="364"/>
        <end position="373"/>
    </location>
</feature>
<evidence type="ECO:0000256" key="6">
    <source>
        <dbReference type="ARBA" id="ARBA00023235"/>
    </source>
</evidence>
<evidence type="ECO:0000259" key="12">
    <source>
        <dbReference type="PROSITE" id="PS50102"/>
    </source>
</evidence>
<dbReference type="InterPro" id="IPR029000">
    <property type="entry name" value="Cyclophilin-like_dom_sf"/>
</dbReference>
<dbReference type="Gene3D" id="3.30.70.330">
    <property type="match status" value="1"/>
</dbReference>
<dbReference type="Gene3D" id="2.40.100.10">
    <property type="entry name" value="Cyclophilin-like"/>
    <property type="match status" value="1"/>
</dbReference>
<dbReference type="InterPro" id="IPR035538">
    <property type="entry name" value="Cyclophilin_PPIL4"/>
</dbReference>
<evidence type="ECO:0000256" key="8">
    <source>
        <dbReference type="PROSITE-ProRule" id="PRU00176"/>
    </source>
</evidence>
<dbReference type="Proteomes" id="UP000492821">
    <property type="component" value="Unassembled WGS sequence"/>
</dbReference>
<protein>
    <recommendedName>
        <fullName evidence="9">Peptidyl-prolyl cis-trans isomerase</fullName>
        <shortName evidence="9">PPIase</shortName>
        <ecNumber evidence="9">5.2.1.8</ecNumber>
    </recommendedName>
</protein>
<evidence type="ECO:0000256" key="1">
    <source>
        <dbReference type="ARBA" id="ARBA00000971"/>
    </source>
</evidence>
<dbReference type="SMART" id="SM00360">
    <property type="entry name" value="RRM"/>
    <property type="match status" value="1"/>
</dbReference>
<comment type="catalytic activity">
    <reaction evidence="1 9">
        <text>[protein]-peptidylproline (omega=180) = [protein]-peptidylproline (omega=0)</text>
        <dbReference type="Rhea" id="RHEA:16237"/>
        <dbReference type="Rhea" id="RHEA-COMP:10747"/>
        <dbReference type="Rhea" id="RHEA-COMP:10748"/>
        <dbReference type="ChEBI" id="CHEBI:83833"/>
        <dbReference type="ChEBI" id="CHEBI:83834"/>
        <dbReference type="EC" id="5.2.1.8"/>
    </reaction>
</comment>
<dbReference type="InterPro" id="IPR035979">
    <property type="entry name" value="RBD_domain_sf"/>
</dbReference>
<dbReference type="PANTHER" id="PTHR45843:SF1">
    <property type="entry name" value="PEPTIDYL-PROLYL CIS-TRANS ISOMERASE-LIKE 4"/>
    <property type="match status" value="1"/>
</dbReference>
<dbReference type="FunFam" id="3.30.70.330:FF:000287">
    <property type="entry name" value="Peptidyl-prolyl cis-trans isomerase"/>
    <property type="match status" value="1"/>
</dbReference>
<evidence type="ECO:0000313" key="13">
    <source>
        <dbReference type="Proteomes" id="UP000492821"/>
    </source>
</evidence>
<dbReference type="PANTHER" id="PTHR45843">
    <property type="entry name" value="PEPTIDYL-PROLYL CIS-TRANS ISOMERASE-LIKE 4"/>
    <property type="match status" value="1"/>
</dbReference>
<feature type="compositionally biased region" description="Basic residues" evidence="10">
    <location>
        <begin position="339"/>
        <end position="350"/>
    </location>
</feature>
<feature type="compositionally biased region" description="Basic and acidic residues" evidence="10">
    <location>
        <begin position="381"/>
        <end position="424"/>
    </location>
</feature>
<evidence type="ECO:0000256" key="7">
    <source>
        <dbReference type="ARBA" id="ARBA00023242"/>
    </source>
</evidence>
<organism evidence="13 14">
    <name type="scientific">Panagrellus redivivus</name>
    <name type="common">Microworm</name>
    <dbReference type="NCBI Taxonomy" id="6233"/>
    <lineage>
        <taxon>Eukaryota</taxon>
        <taxon>Metazoa</taxon>
        <taxon>Ecdysozoa</taxon>
        <taxon>Nematoda</taxon>
        <taxon>Chromadorea</taxon>
        <taxon>Rhabditida</taxon>
        <taxon>Tylenchina</taxon>
        <taxon>Panagrolaimomorpha</taxon>
        <taxon>Panagrolaimoidea</taxon>
        <taxon>Panagrolaimidae</taxon>
        <taxon>Panagrellus</taxon>
    </lineage>
</organism>
<evidence type="ECO:0000256" key="5">
    <source>
        <dbReference type="ARBA" id="ARBA00023110"/>
    </source>
</evidence>
<feature type="compositionally biased region" description="Basic and acidic residues" evidence="10">
    <location>
        <begin position="437"/>
        <end position="467"/>
    </location>
</feature>
<dbReference type="CDD" id="cd12235">
    <property type="entry name" value="RRM_PPIL4"/>
    <property type="match status" value="1"/>
</dbReference>
<comment type="function">
    <text evidence="2 9">PPIases accelerate the folding of proteins. It catalyzes the cis-trans isomerization of proline imidic peptide bonds in oligopeptides.</text>
</comment>
<dbReference type="EC" id="5.2.1.8" evidence="9"/>
<evidence type="ECO:0000256" key="2">
    <source>
        <dbReference type="ARBA" id="ARBA00002388"/>
    </source>
</evidence>
<feature type="region of interest" description="Disordered" evidence="10">
    <location>
        <begin position="324"/>
        <end position="467"/>
    </location>
</feature>
<keyword evidence="5 9" id="KW-0697">Rotamase</keyword>
<accession>A0A7E4W860</accession>
<dbReference type="InterPro" id="IPR000504">
    <property type="entry name" value="RRM_dom"/>
</dbReference>
<feature type="compositionally biased region" description="Basic residues" evidence="10">
    <location>
        <begin position="425"/>
        <end position="436"/>
    </location>
</feature>
<comment type="similarity">
    <text evidence="9">Belongs to the cyclophilin-type PPIase family. PPIL4 subfamily.</text>
</comment>
<dbReference type="GO" id="GO:0003755">
    <property type="term" value="F:peptidyl-prolyl cis-trans isomerase activity"/>
    <property type="evidence" value="ECO:0007669"/>
    <property type="project" value="UniProtKB-UniRule"/>
</dbReference>
<dbReference type="SUPFAM" id="SSF54928">
    <property type="entry name" value="RNA-binding domain, RBD"/>
    <property type="match status" value="1"/>
</dbReference>
<dbReference type="WBParaSite" id="Pan_g8198.t1">
    <property type="protein sequence ID" value="Pan_g8198.t1"/>
    <property type="gene ID" value="Pan_g8198"/>
</dbReference>
<dbReference type="Pfam" id="PF00160">
    <property type="entry name" value="Pro_isomerase"/>
    <property type="match status" value="1"/>
</dbReference>
<dbReference type="CDD" id="cd01921">
    <property type="entry name" value="cyclophilin_RRM"/>
    <property type="match status" value="1"/>
</dbReference>
<evidence type="ECO:0000313" key="14">
    <source>
        <dbReference type="WBParaSite" id="Pan_g8198.t1"/>
    </source>
</evidence>
<dbReference type="InterPro" id="IPR035542">
    <property type="entry name" value="CRIP"/>
</dbReference>
<dbReference type="GO" id="GO:0003723">
    <property type="term" value="F:RNA binding"/>
    <property type="evidence" value="ECO:0007669"/>
    <property type="project" value="UniProtKB-UniRule"/>
</dbReference>
<keyword evidence="7 9" id="KW-0539">Nucleus</keyword>
<reference evidence="14" key="2">
    <citation type="submission" date="2020-10" db="UniProtKB">
        <authorList>
            <consortium name="WormBaseParasite"/>
        </authorList>
    </citation>
    <scope>IDENTIFICATION</scope>
</reference>
<dbReference type="InterPro" id="IPR002130">
    <property type="entry name" value="Cyclophilin-type_PPIase_dom"/>
</dbReference>
<keyword evidence="4 8" id="KW-0694">RNA-binding</keyword>
<feature type="domain" description="RRM" evidence="12">
    <location>
        <begin position="241"/>
        <end position="319"/>
    </location>
</feature>
<keyword evidence="13" id="KW-1185">Reference proteome</keyword>
<keyword evidence="6 9" id="KW-0413">Isomerase</keyword>
<dbReference type="GO" id="GO:0005634">
    <property type="term" value="C:nucleus"/>
    <property type="evidence" value="ECO:0007669"/>
    <property type="project" value="UniProtKB-SubCell"/>
</dbReference>
<proteinExistence type="inferred from homology"/>
<comment type="subcellular location">
    <subcellularLocation>
        <location evidence="3 9">Nucleus</location>
    </subcellularLocation>
</comment>
<dbReference type="Pfam" id="PF00076">
    <property type="entry name" value="RRM_1"/>
    <property type="match status" value="1"/>
</dbReference>
<evidence type="ECO:0000256" key="4">
    <source>
        <dbReference type="ARBA" id="ARBA00022884"/>
    </source>
</evidence>
<dbReference type="InterPro" id="IPR012677">
    <property type="entry name" value="Nucleotide-bd_a/b_plait_sf"/>
</dbReference>
<feature type="domain" description="PPIase cyclophilin-type" evidence="11">
    <location>
        <begin position="6"/>
        <end position="161"/>
    </location>
</feature>
<sequence>MSVLIETTMGDIVVDLFIKERANCCRNFLKLCKIKYYNLCQIMTIEQDYIFQTGDPTNTGRGGESIFGVLYGDQARYFDMELVPKIRHNKKGLISFVNNGSDEIGSQFFITLADDLDYLDGKHCVFGEVSEGFETLSDINTTLCDDKHQPFRDIRIAHTIVLDDPFGDPPNLPVPSRSPSPTLELVTQTNKIALDEKVNEDEGKTAEEIKKEMEQKEMHAQAQILEMIGDLHYADEKPPDNVLFVCKLNPVTTSEDLEIIFGRYGEIVECEVIKDRRTQQSLQYAFIEFKTPKQCEAAYFKMDNVLIDDRRIHVDFSQSVAKKFTWKKKKDDTEPSPPPKKKAKKERRRSPSASPEPKHRRNRDRKDVSPEGHRSRRRERSRSPDRRREKNRSPERRRERSRSPDRRSRKHEESRRRKSPEPERRRKKSPERKRRRDSPDTDRRRRHDEDRGSSSRHKSRDDRRDRK</sequence>
<dbReference type="PRINTS" id="PR00153">
    <property type="entry name" value="CSAPPISMRASE"/>
</dbReference>
<evidence type="ECO:0000256" key="9">
    <source>
        <dbReference type="RuleBase" id="RU365081"/>
    </source>
</evidence>
<dbReference type="PROSITE" id="PS50072">
    <property type="entry name" value="CSA_PPIASE_2"/>
    <property type="match status" value="1"/>
</dbReference>
<dbReference type="PROSITE" id="PS50102">
    <property type="entry name" value="RRM"/>
    <property type="match status" value="1"/>
</dbReference>
<evidence type="ECO:0000259" key="11">
    <source>
        <dbReference type="PROSITE" id="PS50072"/>
    </source>
</evidence>
<evidence type="ECO:0000256" key="3">
    <source>
        <dbReference type="ARBA" id="ARBA00004123"/>
    </source>
</evidence>
<name>A0A7E4W860_PANRE</name>